<dbReference type="GO" id="GO:0005739">
    <property type="term" value="C:mitochondrion"/>
    <property type="evidence" value="ECO:0007669"/>
    <property type="project" value="GOC"/>
</dbReference>
<dbReference type="Gene3D" id="1.10.8.10">
    <property type="entry name" value="DNA helicase RuvA subunit, C-terminal domain"/>
    <property type="match status" value="1"/>
</dbReference>
<dbReference type="Gramene" id="KFK29429">
    <property type="protein sequence ID" value="KFK29429"/>
    <property type="gene ID" value="AALP_AA7G133400"/>
</dbReference>
<dbReference type="GO" id="GO:0070125">
    <property type="term" value="P:mitochondrial translational elongation"/>
    <property type="evidence" value="ECO:0007669"/>
    <property type="project" value="TreeGrafter"/>
</dbReference>
<dbReference type="OrthoDB" id="277235at2759"/>
<dbReference type="SUPFAM" id="SSF46934">
    <property type="entry name" value="UBA-like"/>
    <property type="match status" value="1"/>
</dbReference>
<reference evidence="3" key="1">
    <citation type="journal article" date="2015" name="Nat. Plants">
        <title>Genome expansion of Arabis alpina linked with retrotransposition and reduced symmetric DNA methylation.</title>
        <authorList>
            <person name="Willing E.M."/>
            <person name="Rawat V."/>
            <person name="Mandakova T."/>
            <person name="Maumus F."/>
            <person name="James G.V."/>
            <person name="Nordstroem K.J."/>
            <person name="Becker C."/>
            <person name="Warthmann N."/>
            <person name="Chica C."/>
            <person name="Szarzynska B."/>
            <person name="Zytnicki M."/>
            <person name="Albani M.C."/>
            <person name="Kiefer C."/>
            <person name="Bergonzi S."/>
            <person name="Castaings L."/>
            <person name="Mateos J.L."/>
            <person name="Berns M.C."/>
            <person name="Bujdoso N."/>
            <person name="Piofczyk T."/>
            <person name="de Lorenzo L."/>
            <person name="Barrero-Sicilia C."/>
            <person name="Mateos I."/>
            <person name="Piednoel M."/>
            <person name="Hagmann J."/>
            <person name="Chen-Min-Tao R."/>
            <person name="Iglesias-Fernandez R."/>
            <person name="Schuster S.C."/>
            <person name="Alonso-Blanco C."/>
            <person name="Roudier F."/>
            <person name="Carbonero P."/>
            <person name="Paz-Ares J."/>
            <person name="Davis S.J."/>
            <person name="Pecinka A."/>
            <person name="Quesneville H."/>
            <person name="Colot V."/>
            <person name="Lysak M.A."/>
            <person name="Weigel D."/>
            <person name="Coupland G."/>
            <person name="Schneeberger K."/>
        </authorList>
    </citation>
    <scope>NUCLEOTIDE SEQUENCE [LARGE SCALE GENOMIC DNA]</scope>
    <source>
        <strain evidence="3">cv. Pajares</strain>
    </source>
</reference>
<gene>
    <name evidence="2" type="ordered locus">AALP_Aa7g133400</name>
</gene>
<evidence type="ECO:0000256" key="1">
    <source>
        <dbReference type="ARBA" id="ARBA00025453"/>
    </source>
</evidence>
<sequence length="91" mass="10281">MSLQREETGAGMKDCKKALSEKVQECLRTKGLSTADKISSHLAEEGRTGSYIHDSRIGVDDLAMRFRLIPKVQYVSIDDIPEEIKQKEKEL</sequence>
<dbReference type="eggNOG" id="KOG1071">
    <property type="taxonomic scope" value="Eukaryota"/>
</dbReference>
<evidence type="ECO:0000313" key="2">
    <source>
        <dbReference type="EMBL" id="KFK29429.1"/>
    </source>
</evidence>
<comment type="function">
    <text evidence="1">Associates with the EF-Tu.GDP complex and induces the exchange of GDP to GTP. It remains bound to the aminoacyl-tRNA.EF-Tu.GTP complex up to the GTP hydrolysis stage on the ribosome.</text>
</comment>
<dbReference type="AlphaFoldDB" id="A0A087GHS7"/>
<evidence type="ECO:0000313" key="3">
    <source>
        <dbReference type="Proteomes" id="UP000029120"/>
    </source>
</evidence>
<name>A0A087GHS7_ARAAL</name>
<dbReference type="Proteomes" id="UP000029120">
    <property type="component" value="Chromosome 7"/>
</dbReference>
<keyword evidence="3" id="KW-1185">Reference proteome</keyword>
<protein>
    <submittedName>
        <fullName evidence="2">Uncharacterized protein</fullName>
    </submittedName>
</protein>
<proteinExistence type="predicted"/>
<dbReference type="GO" id="GO:0003746">
    <property type="term" value="F:translation elongation factor activity"/>
    <property type="evidence" value="ECO:0007669"/>
    <property type="project" value="InterPro"/>
</dbReference>
<organism evidence="2 3">
    <name type="scientific">Arabis alpina</name>
    <name type="common">Alpine rock-cress</name>
    <dbReference type="NCBI Taxonomy" id="50452"/>
    <lineage>
        <taxon>Eukaryota</taxon>
        <taxon>Viridiplantae</taxon>
        <taxon>Streptophyta</taxon>
        <taxon>Embryophyta</taxon>
        <taxon>Tracheophyta</taxon>
        <taxon>Spermatophyta</taxon>
        <taxon>Magnoliopsida</taxon>
        <taxon>eudicotyledons</taxon>
        <taxon>Gunneridae</taxon>
        <taxon>Pentapetalae</taxon>
        <taxon>rosids</taxon>
        <taxon>malvids</taxon>
        <taxon>Brassicales</taxon>
        <taxon>Brassicaceae</taxon>
        <taxon>Arabideae</taxon>
        <taxon>Arabis</taxon>
    </lineage>
</organism>
<dbReference type="InterPro" id="IPR001816">
    <property type="entry name" value="Transl_elong_EFTs/EF1B"/>
</dbReference>
<accession>A0A087GHS7</accession>
<dbReference type="PANTHER" id="PTHR11741">
    <property type="entry name" value="ELONGATION FACTOR TS"/>
    <property type="match status" value="1"/>
</dbReference>
<dbReference type="EMBL" id="CM002875">
    <property type="protein sequence ID" value="KFK29429.1"/>
    <property type="molecule type" value="Genomic_DNA"/>
</dbReference>
<dbReference type="PANTHER" id="PTHR11741:SF10">
    <property type="entry name" value="POLYPROTEIN OF EF-TS, CHLOROPLASTIC"/>
    <property type="match status" value="1"/>
</dbReference>
<dbReference type="InterPro" id="IPR009060">
    <property type="entry name" value="UBA-like_sf"/>
</dbReference>